<comment type="caution">
    <text evidence="8">Lacks conserved residue(s) required for the propagation of feature annotation.</text>
</comment>
<dbReference type="FunFam" id="3.40.50.300:FF:000112">
    <property type="entry name" value="Eukaryotic translation initiation factor 5B"/>
    <property type="match status" value="1"/>
</dbReference>
<keyword evidence="4 8" id="KW-0547">Nucleotide-binding</keyword>
<organism evidence="11 12">
    <name type="scientific">Candidatus Korarchaeum cryptofilum</name>
    <dbReference type="NCBI Taxonomy" id="498846"/>
    <lineage>
        <taxon>Archaea</taxon>
        <taxon>Thermoproteota</taxon>
        <taxon>Candidatus Korarchaeia</taxon>
        <taxon>Candidatus Korarchaeales</taxon>
        <taxon>Candidatus Korarchaeaceae</taxon>
        <taxon>Candidatus Korarchaeum</taxon>
    </lineage>
</organism>
<feature type="binding site" evidence="8">
    <location>
        <begin position="135"/>
        <end position="138"/>
    </location>
    <ligand>
        <name>GTP</name>
        <dbReference type="ChEBI" id="CHEBI:37565"/>
    </ligand>
</feature>
<dbReference type="HAMAP" id="MF_00100_A">
    <property type="entry name" value="IF_2_A"/>
    <property type="match status" value="1"/>
</dbReference>
<dbReference type="NCBIfam" id="TIGR00491">
    <property type="entry name" value="aIF-2"/>
    <property type="match status" value="1"/>
</dbReference>
<evidence type="ECO:0000256" key="8">
    <source>
        <dbReference type="HAMAP-Rule" id="MF_00100"/>
    </source>
</evidence>
<dbReference type="Gene3D" id="2.40.30.10">
    <property type="entry name" value="Translation factors"/>
    <property type="match status" value="2"/>
</dbReference>
<dbReference type="InterPro" id="IPR036925">
    <property type="entry name" value="TIF_IF2_dom3_sf"/>
</dbReference>
<dbReference type="InterPro" id="IPR004161">
    <property type="entry name" value="EFTu-like_2"/>
</dbReference>
<accession>A0A3R9QRW5</accession>
<dbReference type="InterPro" id="IPR023115">
    <property type="entry name" value="TIF_IF2_dom3"/>
</dbReference>
<evidence type="ECO:0000256" key="3">
    <source>
        <dbReference type="ARBA" id="ARBA00022540"/>
    </source>
</evidence>
<dbReference type="Pfam" id="PF03144">
    <property type="entry name" value="GTP_EFTU_D2"/>
    <property type="match status" value="1"/>
</dbReference>
<evidence type="ECO:0000256" key="6">
    <source>
        <dbReference type="ARBA" id="ARBA00023134"/>
    </source>
</evidence>
<evidence type="ECO:0000256" key="9">
    <source>
        <dbReference type="RuleBase" id="RU000644"/>
    </source>
</evidence>
<evidence type="ECO:0000256" key="4">
    <source>
        <dbReference type="ARBA" id="ARBA00022741"/>
    </source>
</evidence>
<dbReference type="Gene3D" id="3.40.50.10050">
    <property type="entry name" value="Translation initiation factor IF- 2, domain 3"/>
    <property type="match status" value="1"/>
</dbReference>
<keyword evidence="6 8" id="KW-0342">GTP-binding</keyword>
<dbReference type="FunFam" id="2.40.30.10:FF:000013">
    <property type="entry name" value="eukaryotic translation initiation factor 5B"/>
    <property type="match status" value="1"/>
</dbReference>
<dbReference type="InterPro" id="IPR015760">
    <property type="entry name" value="TIF_IF2"/>
</dbReference>
<dbReference type="SUPFAM" id="SSF52156">
    <property type="entry name" value="Initiation factor IF2/eIF5b, domain 3"/>
    <property type="match status" value="1"/>
</dbReference>
<dbReference type="Pfam" id="PF00009">
    <property type="entry name" value="GTP_EFTU"/>
    <property type="match status" value="1"/>
</dbReference>
<evidence type="ECO:0000313" key="12">
    <source>
        <dbReference type="Proteomes" id="UP000278149"/>
    </source>
</evidence>
<evidence type="ECO:0000256" key="1">
    <source>
        <dbReference type="ARBA" id="ARBA00007733"/>
    </source>
</evidence>
<dbReference type="Pfam" id="PF14578">
    <property type="entry name" value="GTP_EFTU_D4"/>
    <property type="match status" value="1"/>
</dbReference>
<dbReference type="OMA" id="FRQSKPA"/>
<dbReference type="NCBIfam" id="TIGR00231">
    <property type="entry name" value="small_GTP"/>
    <property type="match status" value="1"/>
</dbReference>
<dbReference type="Gene3D" id="3.40.50.300">
    <property type="entry name" value="P-loop containing nucleotide triphosphate hydrolases"/>
    <property type="match status" value="1"/>
</dbReference>
<evidence type="ECO:0000256" key="2">
    <source>
        <dbReference type="ARBA" id="ARBA00020166"/>
    </source>
</evidence>
<dbReference type="Pfam" id="PF11987">
    <property type="entry name" value="IF-2"/>
    <property type="match status" value="1"/>
</dbReference>
<evidence type="ECO:0000313" key="11">
    <source>
        <dbReference type="EMBL" id="RSN70570.1"/>
    </source>
</evidence>
<proteinExistence type="inferred from homology"/>
<dbReference type="NCBIfam" id="NF003078">
    <property type="entry name" value="PRK04004.1"/>
    <property type="match status" value="1"/>
</dbReference>
<comment type="caution">
    <text evidence="11">The sequence shown here is derived from an EMBL/GenBank/DDBJ whole genome shotgun (WGS) entry which is preliminary data.</text>
</comment>
<dbReference type="RefSeq" id="WP_012309663.1">
    <property type="nucleotide sequence ID" value="NZ_RCOR01000006.1"/>
</dbReference>
<dbReference type="PANTHER" id="PTHR43381">
    <property type="entry name" value="TRANSLATION INITIATION FACTOR IF-2-RELATED"/>
    <property type="match status" value="1"/>
</dbReference>
<dbReference type="InterPro" id="IPR004544">
    <property type="entry name" value="TF_aIF-2_arc"/>
</dbReference>
<evidence type="ECO:0000256" key="5">
    <source>
        <dbReference type="ARBA" id="ARBA00022917"/>
    </source>
</evidence>
<dbReference type="GeneID" id="6094297"/>
<dbReference type="PRINTS" id="PR00315">
    <property type="entry name" value="ELONGATNFCT"/>
</dbReference>
<dbReference type="SUPFAM" id="SSF52540">
    <property type="entry name" value="P-loop containing nucleoside triphosphate hydrolases"/>
    <property type="match status" value="1"/>
</dbReference>
<dbReference type="InterPro" id="IPR029459">
    <property type="entry name" value="EFTU-type"/>
</dbReference>
<dbReference type="GO" id="GO:0003743">
    <property type="term" value="F:translation initiation factor activity"/>
    <property type="evidence" value="ECO:0007669"/>
    <property type="project" value="UniProtKB-UniRule"/>
</dbReference>
<dbReference type="FunFam" id="3.40.50.10050:FF:000009">
    <property type="entry name" value="Probable translation initiation factor IF-2"/>
    <property type="match status" value="1"/>
</dbReference>
<dbReference type="SUPFAM" id="SSF50447">
    <property type="entry name" value="Translation proteins"/>
    <property type="match status" value="1"/>
</dbReference>
<sequence>MPEKRYRQPLVSVLGHVDSGKTTLLDYIRKTRVASKEPGSITQHVGASEIPVDVIYEVCRPVMEALNLKFEVKTGGLLFIDLPGHEAFSNLRRRGGSVADIAILVIDINGGVQPQTIESINILRERRVPFVIALNKIDTIYGWKSQEGRPFIVSEREQSPSVIAELERRLYRVVDQLMEHGINAERYDRIKDFTKTFAIVPTSAVSGEGVPDLLTILFGLVQRYMLDRLEVTSDEGKGTVLEVRQHPGLGTVLTAIIYDGTIKKGDTIVVAGSKGPIVTKVRSLLVPEPLQEMRMTKKFRNIDEVSAAAGVMISAPDLEDVLAGSPIYVVRDPSMLEEMKREVQEEVERIVIKTDRIGVIVKADALGTLEALISQLEREGIPIRRADIGEVTKADVFEASVIRGSDERYSAILAFNVKVSEEIKREALSRGVAIFEDVIIYTLIEKFKSYLEDLRRKEEERVLSHAVFPAEILVLPNFVFRRSDPAIVGVEVLSGSIRPGYPLISESGRRIGIILDIQHEGNRIPEAKKGQRVAVSIRGGVVGRNVKEGKTLYTEVSEFEDERSREIYFGKMSDEEKELYRKIIWIKYSGRADKED</sequence>
<keyword evidence="5 8" id="KW-0648">Protein biosynthesis</keyword>
<evidence type="ECO:0000256" key="7">
    <source>
        <dbReference type="ARBA" id="ARBA00024852"/>
    </source>
</evidence>
<dbReference type="EMBL" id="RCOR01000006">
    <property type="protein sequence ID" value="RSN70570.1"/>
    <property type="molecule type" value="Genomic_DNA"/>
</dbReference>
<dbReference type="CDD" id="cd16266">
    <property type="entry name" value="IF2_aeIF5B_IV"/>
    <property type="match status" value="1"/>
</dbReference>
<dbReference type="GO" id="GO:0003924">
    <property type="term" value="F:GTPase activity"/>
    <property type="evidence" value="ECO:0007669"/>
    <property type="project" value="UniProtKB-UniRule"/>
</dbReference>
<dbReference type="CDD" id="cd01887">
    <property type="entry name" value="IF2_eIF5B"/>
    <property type="match status" value="1"/>
</dbReference>
<dbReference type="CDD" id="cd03703">
    <property type="entry name" value="aeIF5B_II"/>
    <property type="match status" value="1"/>
</dbReference>
<evidence type="ECO:0000259" key="10">
    <source>
        <dbReference type="PROSITE" id="PS51722"/>
    </source>
</evidence>
<dbReference type="PANTHER" id="PTHR43381:SF4">
    <property type="entry name" value="EUKARYOTIC TRANSLATION INITIATION FACTOR 5B"/>
    <property type="match status" value="1"/>
</dbReference>
<comment type="similarity">
    <text evidence="1 8 9">Belongs to the TRAFAC class translation factor GTPase superfamily. Classic translation factor GTPase family. IF-2 subfamily.</text>
</comment>
<gene>
    <name evidence="8" type="primary">infB</name>
    <name evidence="11" type="ORF">D9Q81_00755</name>
</gene>
<feature type="domain" description="Tr-type G" evidence="10">
    <location>
        <begin position="6"/>
        <end position="225"/>
    </location>
</feature>
<dbReference type="InterPro" id="IPR000795">
    <property type="entry name" value="T_Tr_GTP-bd_dom"/>
</dbReference>
<keyword evidence="3 8" id="KW-0396">Initiation factor</keyword>
<dbReference type="PROSITE" id="PS51722">
    <property type="entry name" value="G_TR_2"/>
    <property type="match status" value="1"/>
</dbReference>
<protein>
    <recommendedName>
        <fullName evidence="2 8">Probable translation initiation factor IF-2</fullName>
    </recommendedName>
</protein>
<dbReference type="Proteomes" id="UP000278149">
    <property type="component" value="Unassembled WGS sequence"/>
</dbReference>
<dbReference type="InterPro" id="IPR027417">
    <property type="entry name" value="P-loop_NTPase"/>
</dbReference>
<dbReference type="GO" id="GO:0005525">
    <property type="term" value="F:GTP binding"/>
    <property type="evidence" value="ECO:0007669"/>
    <property type="project" value="UniProtKB-KW"/>
</dbReference>
<comment type="function">
    <text evidence="7 8 9">Function in general translation initiation by promoting the binding of the formylmethionine-tRNA to ribosomes. Seems to function along with eIF-2.</text>
</comment>
<dbReference type="GO" id="GO:0005737">
    <property type="term" value="C:cytoplasm"/>
    <property type="evidence" value="ECO:0007669"/>
    <property type="project" value="TreeGrafter"/>
</dbReference>
<dbReference type="InterPro" id="IPR005225">
    <property type="entry name" value="Small_GTP-bd"/>
</dbReference>
<dbReference type="InterPro" id="IPR009000">
    <property type="entry name" value="Transl_B-barrel_sf"/>
</dbReference>
<reference evidence="11 12" key="1">
    <citation type="submission" date="2018-10" db="EMBL/GenBank/DDBJ databases">
        <title>Co-occurring genomic capacity for anaerobic methane metabolism and dissimilatory sulfite reduction discovered in the Korarchaeota.</title>
        <authorList>
            <person name="Mckay L.J."/>
            <person name="Dlakic M."/>
            <person name="Fields M.W."/>
            <person name="Delmont T.O."/>
            <person name="Eren A.M."/>
            <person name="Jay Z.J."/>
            <person name="Klingelsmith K.B."/>
            <person name="Rusch D.B."/>
            <person name="Inskeep W.P."/>
        </authorList>
    </citation>
    <scope>NUCLEOTIDE SEQUENCE [LARGE SCALE GENOMIC DNA]</scope>
    <source>
        <strain evidence="11 12">WS</strain>
    </source>
</reference>
<name>A0A3R9QRW5_9CREN</name>
<dbReference type="AlphaFoldDB" id="A0A3R9QRW5"/>